<dbReference type="InterPro" id="IPR002192">
    <property type="entry name" value="PPDK_AMP/ATP-bd"/>
</dbReference>
<dbReference type="InterPro" id="IPR018274">
    <property type="entry name" value="PEP_util_AS"/>
</dbReference>
<dbReference type="InterPro" id="IPR000121">
    <property type="entry name" value="PEP_util_C"/>
</dbReference>
<dbReference type="Pfam" id="PF02896">
    <property type="entry name" value="PEP-utilizers_C"/>
    <property type="match status" value="1"/>
</dbReference>
<proteinExistence type="inferred from homology"/>
<dbReference type="InterPro" id="IPR013815">
    <property type="entry name" value="ATP_grasp_subdomain_1"/>
</dbReference>
<evidence type="ECO:0000256" key="9">
    <source>
        <dbReference type="ARBA" id="ARBA00022840"/>
    </source>
</evidence>
<feature type="domain" description="PEP-utilising enzyme C-terminal" evidence="15">
    <location>
        <begin position="466"/>
        <end position="752"/>
    </location>
</feature>
<keyword evidence="10 12" id="KW-0460">Magnesium</keyword>
<dbReference type="GeneID" id="76424583"/>
<dbReference type="Gene3D" id="3.30.1490.20">
    <property type="entry name" value="ATP-grasp fold, A domain"/>
    <property type="match status" value="1"/>
</dbReference>
<evidence type="ECO:0000256" key="4">
    <source>
        <dbReference type="ARBA" id="ARBA00007837"/>
    </source>
</evidence>
<dbReference type="NCBIfam" id="TIGR01418">
    <property type="entry name" value="PEP_synth"/>
    <property type="match status" value="1"/>
</dbReference>
<dbReference type="Pfam" id="PF00391">
    <property type="entry name" value="PEP-utilizers"/>
    <property type="match status" value="1"/>
</dbReference>
<dbReference type="GO" id="GO:0008986">
    <property type="term" value="F:pyruvate, water dikinase activity"/>
    <property type="evidence" value="ECO:0007669"/>
    <property type="project" value="UniProtKB-EC"/>
</dbReference>
<evidence type="ECO:0000259" key="13">
    <source>
        <dbReference type="Pfam" id="PF00391"/>
    </source>
</evidence>
<evidence type="ECO:0000256" key="1">
    <source>
        <dbReference type="ARBA" id="ARBA00001946"/>
    </source>
</evidence>
<name>A0A8A3S7P2_9EURY</name>
<dbReference type="PANTHER" id="PTHR43030">
    <property type="entry name" value="PHOSPHOENOLPYRUVATE SYNTHASE"/>
    <property type="match status" value="1"/>
</dbReference>
<dbReference type="NCBIfam" id="NF005057">
    <property type="entry name" value="PRK06464.1"/>
    <property type="match status" value="1"/>
</dbReference>
<comment type="catalytic activity">
    <reaction evidence="11 12">
        <text>pyruvate + ATP + H2O = phosphoenolpyruvate + AMP + phosphate + 2 H(+)</text>
        <dbReference type="Rhea" id="RHEA:11364"/>
        <dbReference type="ChEBI" id="CHEBI:15361"/>
        <dbReference type="ChEBI" id="CHEBI:15377"/>
        <dbReference type="ChEBI" id="CHEBI:15378"/>
        <dbReference type="ChEBI" id="CHEBI:30616"/>
        <dbReference type="ChEBI" id="CHEBI:43474"/>
        <dbReference type="ChEBI" id="CHEBI:58702"/>
        <dbReference type="ChEBI" id="CHEBI:456215"/>
        <dbReference type="EC" id="2.7.9.2"/>
    </reaction>
</comment>
<keyword evidence="17" id="KW-1185">Reference proteome</keyword>
<dbReference type="RefSeq" id="WP_322743874.1">
    <property type="nucleotide sequence ID" value="NZ_CP036172.1"/>
</dbReference>
<dbReference type="FunFam" id="3.30.1490.20:FF:000010">
    <property type="entry name" value="Phosphoenolpyruvate synthase"/>
    <property type="match status" value="1"/>
</dbReference>
<protein>
    <recommendedName>
        <fullName evidence="12">Phosphoenolpyruvate synthase</fullName>
        <shortName evidence="12">PEP synthase</shortName>
        <ecNumber evidence="12">2.7.9.2</ecNumber>
    </recommendedName>
    <alternativeName>
        <fullName evidence="12">Pyruvate, water dikinase</fullName>
    </alternativeName>
</protein>
<dbReference type="EC" id="2.7.9.2" evidence="12"/>
<comment type="function">
    <text evidence="2 12">Catalyzes the phosphorylation of pyruvate to phosphoenolpyruvate.</text>
</comment>
<evidence type="ECO:0000256" key="10">
    <source>
        <dbReference type="ARBA" id="ARBA00022842"/>
    </source>
</evidence>
<accession>A0A8A3S7P2</accession>
<dbReference type="SUPFAM" id="SSF51621">
    <property type="entry name" value="Phosphoenolpyruvate/pyruvate domain"/>
    <property type="match status" value="1"/>
</dbReference>
<evidence type="ECO:0000259" key="14">
    <source>
        <dbReference type="Pfam" id="PF01326"/>
    </source>
</evidence>
<organism evidence="16 17">
    <name type="scientific">Methanofollis aquaemaris</name>
    <dbReference type="NCBI Taxonomy" id="126734"/>
    <lineage>
        <taxon>Archaea</taxon>
        <taxon>Methanobacteriati</taxon>
        <taxon>Methanobacteriota</taxon>
        <taxon>Stenosarchaea group</taxon>
        <taxon>Methanomicrobia</taxon>
        <taxon>Methanomicrobiales</taxon>
        <taxon>Methanomicrobiaceae</taxon>
        <taxon>Methanofollis</taxon>
    </lineage>
</organism>
<evidence type="ECO:0000256" key="12">
    <source>
        <dbReference type="PIRNR" id="PIRNR000854"/>
    </source>
</evidence>
<keyword evidence="8 12" id="KW-0418">Kinase</keyword>
<evidence type="ECO:0000259" key="15">
    <source>
        <dbReference type="Pfam" id="PF02896"/>
    </source>
</evidence>
<evidence type="ECO:0000256" key="8">
    <source>
        <dbReference type="ARBA" id="ARBA00022777"/>
    </source>
</evidence>
<comment type="similarity">
    <text evidence="4 12">Belongs to the PEP-utilizing enzyme family.</text>
</comment>
<keyword evidence="9 12" id="KW-0067">ATP-binding</keyword>
<dbReference type="InterPro" id="IPR006319">
    <property type="entry name" value="PEP_synth"/>
</dbReference>
<evidence type="ECO:0000256" key="6">
    <source>
        <dbReference type="ARBA" id="ARBA00022723"/>
    </source>
</evidence>
<evidence type="ECO:0000256" key="2">
    <source>
        <dbReference type="ARBA" id="ARBA00002988"/>
    </source>
</evidence>
<evidence type="ECO:0000313" key="17">
    <source>
        <dbReference type="Proteomes" id="UP001042704"/>
    </source>
</evidence>
<dbReference type="KEGG" id="maqe:RJ40_09390"/>
<dbReference type="SUPFAM" id="SSF52009">
    <property type="entry name" value="Phosphohistidine domain"/>
    <property type="match status" value="1"/>
</dbReference>
<dbReference type="InterPro" id="IPR036637">
    <property type="entry name" value="Phosphohistidine_dom_sf"/>
</dbReference>
<dbReference type="Gene3D" id="3.30.470.20">
    <property type="entry name" value="ATP-grasp fold, B domain"/>
    <property type="match status" value="1"/>
</dbReference>
<dbReference type="InterPro" id="IPR040442">
    <property type="entry name" value="Pyrv_kinase-like_dom_sf"/>
</dbReference>
<dbReference type="UniPathway" id="UPA00138"/>
<feature type="domain" description="Pyruvate phosphate dikinase AMP/ATP-binding" evidence="14">
    <location>
        <begin position="19"/>
        <end position="326"/>
    </location>
</feature>
<evidence type="ECO:0000256" key="5">
    <source>
        <dbReference type="ARBA" id="ARBA00022679"/>
    </source>
</evidence>
<dbReference type="Pfam" id="PF01326">
    <property type="entry name" value="PPDK_N"/>
    <property type="match status" value="1"/>
</dbReference>
<dbReference type="InterPro" id="IPR008279">
    <property type="entry name" value="PEP-util_enz_mobile_dom"/>
</dbReference>
<dbReference type="PIRSF" id="PIRSF000854">
    <property type="entry name" value="PEP_synthase"/>
    <property type="match status" value="1"/>
</dbReference>
<feature type="domain" description="PEP-utilising enzyme mobile" evidence="13">
    <location>
        <begin position="367"/>
        <end position="437"/>
    </location>
</feature>
<comment type="pathway">
    <text evidence="3 12">Carbohydrate biosynthesis; gluconeogenesis.</text>
</comment>
<dbReference type="AlphaFoldDB" id="A0A8A3S7P2"/>
<dbReference type="InterPro" id="IPR015813">
    <property type="entry name" value="Pyrv/PenolPyrv_kinase-like_dom"/>
</dbReference>
<reference evidence="16" key="1">
    <citation type="journal article" date="2001" name="Int. J. Syst. Evol. Microbiol.">
        <title>Methanofollis aquaemaris sp. nov., a methanogen isolated from an aquaculture fish pond.</title>
        <authorList>
            <person name="Lai M.C."/>
            <person name="Chen S.C."/>
        </authorList>
    </citation>
    <scope>NUCLEOTIDE SEQUENCE</scope>
    <source>
        <strain evidence="16">N2F9704</strain>
    </source>
</reference>
<evidence type="ECO:0000256" key="3">
    <source>
        <dbReference type="ARBA" id="ARBA00004742"/>
    </source>
</evidence>
<dbReference type="GO" id="GO:0005524">
    <property type="term" value="F:ATP binding"/>
    <property type="evidence" value="ECO:0007669"/>
    <property type="project" value="UniProtKB-KW"/>
</dbReference>
<comment type="cofactor">
    <cofactor evidence="1 12">
        <name>Mg(2+)</name>
        <dbReference type="ChEBI" id="CHEBI:18420"/>
    </cofactor>
</comment>
<reference evidence="16" key="2">
    <citation type="submission" date="2019-02" db="EMBL/GenBank/DDBJ databases">
        <authorList>
            <person name="Chen S.-C."/>
            <person name="Chien H.-H."/>
            <person name="Lai M.-C."/>
        </authorList>
    </citation>
    <scope>NUCLEOTIDE SEQUENCE</scope>
    <source>
        <strain evidence="16">N2F9704</strain>
    </source>
</reference>
<keyword evidence="5 12" id="KW-0808">Transferase</keyword>
<keyword evidence="7 12" id="KW-0547">Nucleotide-binding</keyword>
<dbReference type="PANTHER" id="PTHR43030:SF1">
    <property type="entry name" value="PHOSPHOENOLPYRUVATE SYNTHASE"/>
    <property type="match status" value="1"/>
</dbReference>
<dbReference type="Gene3D" id="3.20.20.60">
    <property type="entry name" value="Phosphoenolpyruvate-binding domains"/>
    <property type="match status" value="1"/>
</dbReference>
<dbReference type="Proteomes" id="UP001042704">
    <property type="component" value="Chromosome"/>
</dbReference>
<dbReference type="EMBL" id="CP036172">
    <property type="protein sequence ID" value="QSZ67704.1"/>
    <property type="molecule type" value="Genomic_DNA"/>
</dbReference>
<keyword evidence="6 12" id="KW-0479">Metal-binding</keyword>
<sequence length="771" mass="82992">MTEMPNVLWLEEISKDDIPSVGGKGASLGEMTSVGLPVPKAFVVTAQAFRKFLVETGLEDSIFTLLSDLDVDDNEALEEVSQSVKGLVLGAKMPEGIKEEILAAYGSMGDGELVVAVRSSATAEDLPDASFAGQQETYLNIKGETDVIEAVQMCWASLYGARAVYYRAKQGFDDRTVNIAVVIQQLIGSEKSGVMFSSHPVSGEPLTIIEGSWGLGEAVVSGSVSPDKYVYDRRLKRVVDRLISNKEYMIVPVGDHGTELVEIPKDRQDEPVLSNTEVERLAEYGRISEEHYGVPQDLEWGTVGDTIYILQSRPITTIGVNNHAATAAAAPASERGAVILEGNGASPGVASGPVIIVHDVKALGKVKDGDILVAKMTNPDMVPAMRKVSGIVTDEGGMTCHAAIVSRELGTPAVVGTKTATKTLKNGQMVTIDGEKGLVFEGASAVPAAAQAMPAGQMAGAAVVPAPIITATSIKVNVSMPEAAMRAAATGADGVGLLRIEHLILGLNKTPGWFIKNGKEEEFISELYTGIKTVLDAFPGKPVWVRTLDAPTDEFRNMLGGEEEPDEHNPMLGWRGIRRDLQSEAQFRMQVETFKRLWDQGYDNLGLMFPLVSHPDQFIRAKELIASWGVNVDAVDLGIMIEIPACAILIEDFCKAGISFASFGTNDLIQYTIAIDRNNQLISSMYWPKHPAVLKLIHDAIAVCRKYDVECSICGQAGSDPKMVEWLIGNGITSVSANIDAVPKIRETAARTEKRLILDAVRSKNAGEWNI</sequence>
<dbReference type="Gene3D" id="3.50.30.10">
    <property type="entry name" value="Phosphohistidine domain"/>
    <property type="match status" value="1"/>
</dbReference>
<evidence type="ECO:0000256" key="11">
    <source>
        <dbReference type="ARBA" id="ARBA00047700"/>
    </source>
</evidence>
<evidence type="ECO:0000313" key="16">
    <source>
        <dbReference type="EMBL" id="QSZ67704.1"/>
    </source>
</evidence>
<evidence type="ECO:0000256" key="7">
    <source>
        <dbReference type="ARBA" id="ARBA00022741"/>
    </source>
</evidence>
<gene>
    <name evidence="16" type="ORF">RJ40_09390</name>
</gene>
<dbReference type="PROSITE" id="PS00370">
    <property type="entry name" value="PEP_ENZYMES_PHOS_SITE"/>
    <property type="match status" value="1"/>
</dbReference>
<dbReference type="GO" id="GO:0046872">
    <property type="term" value="F:metal ion binding"/>
    <property type="evidence" value="ECO:0007669"/>
    <property type="project" value="UniProtKB-KW"/>
</dbReference>
<dbReference type="GO" id="GO:0006094">
    <property type="term" value="P:gluconeogenesis"/>
    <property type="evidence" value="ECO:0007669"/>
    <property type="project" value="UniProtKB-UniPathway"/>
</dbReference>
<dbReference type="SUPFAM" id="SSF56059">
    <property type="entry name" value="Glutathione synthetase ATP-binding domain-like"/>
    <property type="match status" value="1"/>
</dbReference>
<dbReference type="PRINTS" id="PR01736">
    <property type="entry name" value="PHPHTRNFRASE"/>
</dbReference>